<proteinExistence type="predicted"/>
<dbReference type="AlphaFoldDB" id="A0A2L1GLX9"/>
<dbReference type="Pfam" id="PF13692">
    <property type="entry name" value="Glyco_trans_1_4"/>
    <property type="match status" value="1"/>
</dbReference>
<sequence length="421" mass="45617">MNPRPDWGARLLFHPCCGCRAGQAALCSAQHIACPIEEAKMSAPFIVHTEASRSWGGQEIRVLTELLAMRARGCRVALLATAGAPLAERATAAGIAVHELPGFRDMNPATWMRLWRLLRWLRPTVVNAHSSDDSWTAAPLARLLDVPLVLRTRHVLTTVSCLGLYRLPHAVVACSEAIADGLVRQGLDRGRISVIPTGNDEGRFRFSADKRQALRARYQIREGELLVGNVGFLRGYKGQHFILDTLAALPQRYRAILVGDGDLRGGLEQRAAELNLGGRVIFAGHQERPEDFYQAFDLFFFSSHAAEGVSQALVQALLNGLPVLACRLASTEEALAGVTASKLVNHGDVRAACAGVLELAPRPGRDPVQMAAQHQLIAARYGLSAMMTRLTRLYARHGIVLPQATSGPATKKVVEALCTGA</sequence>
<dbReference type="OrthoDB" id="9803091at2"/>
<dbReference type="InterPro" id="IPR028098">
    <property type="entry name" value="Glyco_trans_4-like_N"/>
</dbReference>
<dbReference type="Pfam" id="PF13439">
    <property type="entry name" value="Glyco_transf_4"/>
    <property type="match status" value="1"/>
</dbReference>
<reference evidence="2" key="2">
    <citation type="journal article" date="2018" name="MBio">
        <title>Insights into the evolution of host association through the isolation and characterization of a novel human periodontal pathobiont, Desulfobulbus oralis.</title>
        <authorList>
            <person name="Cross K.L."/>
            <person name="Chirania P."/>
            <person name="Xiong W."/>
            <person name="Beall C.J."/>
            <person name="Elkins J.G."/>
            <person name="Giannone R.J."/>
            <person name="Griffen A.L."/>
            <person name="Guss A.M."/>
            <person name="Hettich R.L."/>
            <person name="Joshi S.S."/>
            <person name="Mokrzan E.M."/>
            <person name="Martin R.K."/>
            <person name="Zhulin I.B."/>
            <person name="Leys E.J."/>
            <person name="Podar M."/>
        </authorList>
    </citation>
    <scope>NUCLEOTIDE SEQUENCE [LARGE SCALE GENOMIC DNA]</scope>
    <source>
        <strain evidence="2">ORNL</strain>
    </source>
</reference>
<dbReference type="InterPro" id="IPR050194">
    <property type="entry name" value="Glycosyltransferase_grp1"/>
</dbReference>
<evidence type="ECO:0000259" key="1">
    <source>
        <dbReference type="Pfam" id="PF13439"/>
    </source>
</evidence>
<dbReference type="GO" id="GO:0016758">
    <property type="term" value="F:hexosyltransferase activity"/>
    <property type="evidence" value="ECO:0007669"/>
    <property type="project" value="TreeGrafter"/>
</dbReference>
<dbReference type="SUPFAM" id="SSF53756">
    <property type="entry name" value="UDP-Glycosyltransferase/glycogen phosphorylase"/>
    <property type="match status" value="1"/>
</dbReference>
<keyword evidence="3" id="KW-1185">Reference proteome</keyword>
<protein>
    <recommendedName>
        <fullName evidence="1">Glycosyltransferase subfamily 4-like N-terminal domain-containing protein</fullName>
    </recommendedName>
</protein>
<evidence type="ECO:0000313" key="2">
    <source>
        <dbReference type="EMBL" id="AVD70690.1"/>
    </source>
</evidence>
<dbReference type="KEGG" id="deo:CAY53_03655"/>
<name>A0A2L1GLX9_9BACT</name>
<dbReference type="PANTHER" id="PTHR45947">
    <property type="entry name" value="SULFOQUINOVOSYL TRANSFERASE SQD2"/>
    <property type="match status" value="1"/>
</dbReference>
<gene>
    <name evidence="2" type="ORF">CAY53_03655</name>
</gene>
<organism evidence="2 3">
    <name type="scientific">Desulfobulbus oralis</name>
    <dbReference type="NCBI Taxonomy" id="1986146"/>
    <lineage>
        <taxon>Bacteria</taxon>
        <taxon>Pseudomonadati</taxon>
        <taxon>Thermodesulfobacteriota</taxon>
        <taxon>Desulfobulbia</taxon>
        <taxon>Desulfobulbales</taxon>
        <taxon>Desulfobulbaceae</taxon>
        <taxon>Desulfobulbus</taxon>
    </lineage>
</organism>
<dbReference type="CDD" id="cd03801">
    <property type="entry name" value="GT4_PimA-like"/>
    <property type="match status" value="1"/>
</dbReference>
<reference evidence="2" key="1">
    <citation type="submission" date="2017-05" db="EMBL/GenBank/DDBJ databases">
        <authorList>
            <person name="Song R."/>
            <person name="Chenine A.L."/>
            <person name="Ruprecht R.M."/>
        </authorList>
    </citation>
    <scope>NUCLEOTIDE SEQUENCE</scope>
    <source>
        <strain evidence="2">ORNL</strain>
    </source>
</reference>
<accession>A0A2L1GLX9</accession>
<dbReference type="PANTHER" id="PTHR45947:SF3">
    <property type="entry name" value="SULFOQUINOVOSYL TRANSFERASE SQD2"/>
    <property type="match status" value="1"/>
</dbReference>
<feature type="domain" description="Glycosyltransferase subfamily 4-like N-terminal" evidence="1">
    <location>
        <begin position="55"/>
        <end position="200"/>
    </location>
</feature>
<evidence type="ECO:0000313" key="3">
    <source>
        <dbReference type="Proteomes" id="UP000239867"/>
    </source>
</evidence>
<dbReference type="Proteomes" id="UP000239867">
    <property type="component" value="Chromosome"/>
</dbReference>
<dbReference type="Gene3D" id="3.40.50.2000">
    <property type="entry name" value="Glycogen Phosphorylase B"/>
    <property type="match status" value="2"/>
</dbReference>
<dbReference type="EMBL" id="CP021255">
    <property type="protein sequence ID" value="AVD70690.1"/>
    <property type="molecule type" value="Genomic_DNA"/>
</dbReference>